<dbReference type="EMBL" id="CAAALY010041403">
    <property type="protein sequence ID" value="VEL19393.1"/>
    <property type="molecule type" value="Genomic_DNA"/>
</dbReference>
<accession>A0A448WSU6</accession>
<name>A0A448WSU6_9PLAT</name>
<dbReference type="AlphaFoldDB" id="A0A448WSU6"/>
<organism evidence="1 2">
    <name type="scientific">Protopolystoma xenopodis</name>
    <dbReference type="NCBI Taxonomy" id="117903"/>
    <lineage>
        <taxon>Eukaryota</taxon>
        <taxon>Metazoa</taxon>
        <taxon>Spiralia</taxon>
        <taxon>Lophotrochozoa</taxon>
        <taxon>Platyhelminthes</taxon>
        <taxon>Monogenea</taxon>
        <taxon>Polyopisthocotylea</taxon>
        <taxon>Polystomatidea</taxon>
        <taxon>Polystomatidae</taxon>
        <taxon>Protopolystoma</taxon>
    </lineage>
</organism>
<comment type="caution">
    <text evidence="1">The sequence shown here is derived from an EMBL/GenBank/DDBJ whole genome shotgun (WGS) entry which is preliminary data.</text>
</comment>
<reference evidence="1" key="1">
    <citation type="submission" date="2018-11" db="EMBL/GenBank/DDBJ databases">
        <authorList>
            <consortium name="Pathogen Informatics"/>
        </authorList>
    </citation>
    <scope>NUCLEOTIDE SEQUENCE</scope>
</reference>
<dbReference type="Proteomes" id="UP000784294">
    <property type="component" value="Unassembled WGS sequence"/>
</dbReference>
<keyword evidence="2" id="KW-1185">Reference proteome</keyword>
<protein>
    <submittedName>
        <fullName evidence="1">Uncharacterized protein</fullName>
    </submittedName>
</protein>
<evidence type="ECO:0000313" key="2">
    <source>
        <dbReference type="Proteomes" id="UP000784294"/>
    </source>
</evidence>
<sequence length="103" mass="11560">MPQIRCGQFLCPKPGTVQRGKRKAIPARSFTQSPTVGLDELFLEAEFIQFICASLRPFWCMIADALAHPPPKVRLCHKPVELSLREIGAVASVYCGVRNWAEY</sequence>
<proteinExistence type="predicted"/>
<gene>
    <name evidence="1" type="ORF">PXEA_LOCUS12833</name>
</gene>
<evidence type="ECO:0000313" key="1">
    <source>
        <dbReference type="EMBL" id="VEL19393.1"/>
    </source>
</evidence>